<feature type="compositionally biased region" description="Basic and acidic residues" evidence="1">
    <location>
        <begin position="153"/>
        <end position="162"/>
    </location>
</feature>
<dbReference type="SMART" id="SM01321">
    <property type="entry name" value="Y1_Tnp"/>
    <property type="match status" value="1"/>
</dbReference>
<feature type="region of interest" description="Disordered" evidence="1">
    <location>
        <begin position="127"/>
        <end position="193"/>
    </location>
</feature>
<keyword evidence="4" id="KW-1185">Reference proteome</keyword>
<dbReference type="Gene3D" id="3.30.70.1290">
    <property type="entry name" value="Transposase IS200-like"/>
    <property type="match status" value="1"/>
</dbReference>
<dbReference type="InterPro" id="IPR036515">
    <property type="entry name" value="Transposase_17_sf"/>
</dbReference>
<reference evidence="3 4" key="1">
    <citation type="journal article" date="2007" name="Genome Res.">
        <title>Genome characteristics of facultatively symbiotic Frankia sp. strains reflect host range and host plant biogeography.</title>
        <authorList>
            <person name="Normand P."/>
            <person name="Lapierre P."/>
            <person name="Tisa L.S."/>
            <person name="Gogarten J.P."/>
            <person name="Alloisio N."/>
            <person name="Bagnarol E."/>
            <person name="Bassi C.A."/>
            <person name="Berry A.M."/>
            <person name="Bickhart D.M."/>
            <person name="Choisne N."/>
            <person name="Couloux A."/>
            <person name="Cournoyer B."/>
            <person name="Cruveiller S."/>
            <person name="Daubin V."/>
            <person name="Demange N."/>
            <person name="Francino M.P."/>
            <person name="Goltsman E."/>
            <person name="Huang Y."/>
            <person name="Kopp O.R."/>
            <person name="Labarre L."/>
            <person name="Lapidus A."/>
            <person name="Lavire C."/>
            <person name="Marechal J."/>
            <person name="Martinez M."/>
            <person name="Mastronunzio J.E."/>
            <person name="Mullin B.C."/>
            <person name="Niemann J."/>
            <person name="Pujic P."/>
            <person name="Rawnsley T."/>
            <person name="Rouy Z."/>
            <person name="Schenowitz C."/>
            <person name="Sellstedt A."/>
            <person name="Tavares F."/>
            <person name="Tomkins J.P."/>
            <person name="Vallenet D."/>
            <person name="Valverde C."/>
            <person name="Wall L.G."/>
            <person name="Wang Y."/>
            <person name="Medigue C."/>
            <person name="Benson D.R."/>
        </authorList>
    </citation>
    <scope>NUCLEOTIDE SEQUENCE [LARGE SCALE GENOMIC DNA]</scope>
    <source>
        <strain evidence="4">DSM 45818 / CECT 9043 / CcI3</strain>
    </source>
</reference>
<protein>
    <submittedName>
        <fullName evidence="3">Transposase IS200-like</fullName>
    </submittedName>
</protein>
<dbReference type="HOGENOM" id="CLU_1406949_0_0_11"/>
<dbReference type="Proteomes" id="UP000001937">
    <property type="component" value="Chromosome"/>
</dbReference>
<dbReference type="PANTHER" id="PTHR33360">
    <property type="entry name" value="TRANSPOSASE FOR INSERTION SEQUENCE ELEMENT IS200"/>
    <property type="match status" value="1"/>
</dbReference>
<dbReference type="KEGG" id="fra:Francci3_2684"/>
<dbReference type="eggNOG" id="COG1943">
    <property type="taxonomic scope" value="Bacteria"/>
</dbReference>
<dbReference type="Pfam" id="PF01797">
    <property type="entry name" value="Y1_Tnp"/>
    <property type="match status" value="1"/>
</dbReference>
<dbReference type="STRING" id="106370.Francci3_2684"/>
<dbReference type="GO" id="GO:0003677">
    <property type="term" value="F:DNA binding"/>
    <property type="evidence" value="ECO:0007669"/>
    <property type="project" value="InterPro"/>
</dbReference>
<dbReference type="InterPro" id="IPR002686">
    <property type="entry name" value="Transposase_17"/>
</dbReference>
<name>Q2J9J6_FRACC</name>
<feature type="compositionally biased region" description="Basic and acidic residues" evidence="1">
    <location>
        <begin position="127"/>
        <end position="139"/>
    </location>
</feature>
<feature type="domain" description="Transposase IS200-like" evidence="2">
    <location>
        <begin position="8"/>
        <end position="125"/>
    </location>
</feature>
<dbReference type="GO" id="GO:0006313">
    <property type="term" value="P:DNA transposition"/>
    <property type="evidence" value="ECO:0007669"/>
    <property type="project" value="InterPro"/>
</dbReference>
<dbReference type="GO" id="GO:0004803">
    <property type="term" value="F:transposase activity"/>
    <property type="evidence" value="ECO:0007669"/>
    <property type="project" value="InterPro"/>
</dbReference>
<evidence type="ECO:0000259" key="2">
    <source>
        <dbReference type="SMART" id="SM01321"/>
    </source>
</evidence>
<accession>Q2J9J6</accession>
<gene>
    <name evidence="3" type="ordered locus">Francci3_2684</name>
</gene>
<dbReference type="EMBL" id="CP000249">
    <property type="protein sequence ID" value="ABD12046.1"/>
    <property type="molecule type" value="Genomic_DNA"/>
</dbReference>
<dbReference type="NCBIfam" id="NF033573">
    <property type="entry name" value="transpos_IS200"/>
    <property type="match status" value="1"/>
</dbReference>
<proteinExistence type="predicted"/>
<dbReference type="AlphaFoldDB" id="Q2J9J6"/>
<evidence type="ECO:0000256" key="1">
    <source>
        <dbReference type="SAM" id="MobiDB-lite"/>
    </source>
</evidence>
<organism evidence="3 4">
    <name type="scientific">Frankia casuarinae (strain DSM 45818 / CECT 9043 / HFP020203 / CcI3)</name>
    <dbReference type="NCBI Taxonomy" id="106370"/>
    <lineage>
        <taxon>Bacteria</taxon>
        <taxon>Bacillati</taxon>
        <taxon>Actinomycetota</taxon>
        <taxon>Actinomycetes</taxon>
        <taxon>Frankiales</taxon>
        <taxon>Frankiaceae</taxon>
        <taxon>Frankia</taxon>
    </lineage>
</organism>
<evidence type="ECO:0000313" key="4">
    <source>
        <dbReference type="Proteomes" id="UP000001937"/>
    </source>
</evidence>
<evidence type="ECO:0000313" key="3">
    <source>
        <dbReference type="EMBL" id="ABD12046.1"/>
    </source>
</evidence>
<sequence>MTAGAGGVYDLGYHVVWCPKYRRPVLTGGVRERLDALLREKCAEHDWPVIALEVEPDHVHLFVKAHPKHSPSYVANQLKGFTSHVLRAEFPHLRSRLPTLWSRSYFVATVGAVSAGTVTRYIETQNERPWRKAAAREADVQVPAAPDGASGRVVDRDAERPPRALQRGVAGASGRLRAPVEDQGRVRGPSRPS</sequence>
<dbReference type="PANTHER" id="PTHR33360:SF2">
    <property type="entry name" value="TRANSPOSASE FOR INSERTION SEQUENCE ELEMENT IS200"/>
    <property type="match status" value="1"/>
</dbReference>
<dbReference type="SUPFAM" id="SSF143422">
    <property type="entry name" value="Transposase IS200-like"/>
    <property type="match status" value="1"/>
</dbReference>
<dbReference type="PhylomeDB" id="Q2J9J6"/>